<feature type="transmembrane region" description="Helical" evidence="1">
    <location>
        <begin position="164"/>
        <end position="186"/>
    </location>
</feature>
<gene>
    <name evidence="2" type="ORF">IAB27_07970</name>
</gene>
<dbReference type="Proteomes" id="UP000886786">
    <property type="component" value="Unassembled WGS sequence"/>
</dbReference>
<accession>A0A9D0ZRW3</accession>
<sequence length="198" mass="23990">MLKEVKINNKQELNKFYKHLFIYRSIFYKNVTFTVENDKYNIKNIIKALNIKNRKQRFKYIYDAACDEVDNFYNHKDICCFKNNKCLVQQQLQNGNINGCCRLCPFQSKQGCKTKNLTCKLFTCSEVKKRCPVIKYEDLNLLKVLTKRQRHMIRSSYFSKRESVLFDLYIGSILLWTVRIVIRWLYGFYYVKRYINKQ</sequence>
<evidence type="ECO:0000256" key="1">
    <source>
        <dbReference type="SAM" id="Phobius"/>
    </source>
</evidence>
<dbReference type="AlphaFoldDB" id="A0A9D0ZRW3"/>
<name>A0A9D0ZRW3_9FIRM</name>
<proteinExistence type="predicted"/>
<keyword evidence="1" id="KW-0472">Membrane</keyword>
<comment type="caution">
    <text evidence="2">The sequence shown here is derived from an EMBL/GenBank/DDBJ whole genome shotgun (WGS) entry which is preliminary data.</text>
</comment>
<reference evidence="2" key="1">
    <citation type="submission" date="2020-10" db="EMBL/GenBank/DDBJ databases">
        <authorList>
            <person name="Gilroy R."/>
        </authorList>
    </citation>
    <scope>NUCLEOTIDE SEQUENCE</scope>
    <source>
        <strain evidence="2">CHK147-3167</strain>
    </source>
</reference>
<organism evidence="2 3">
    <name type="scientific">Candidatus Coprosoma intestinipullorum</name>
    <dbReference type="NCBI Taxonomy" id="2840752"/>
    <lineage>
        <taxon>Bacteria</taxon>
        <taxon>Bacillati</taxon>
        <taxon>Bacillota</taxon>
        <taxon>Bacillota incertae sedis</taxon>
        <taxon>Candidatus Coprosoma</taxon>
    </lineage>
</organism>
<keyword evidence="1" id="KW-0812">Transmembrane</keyword>
<keyword evidence="1" id="KW-1133">Transmembrane helix</keyword>
<evidence type="ECO:0000313" key="3">
    <source>
        <dbReference type="Proteomes" id="UP000886786"/>
    </source>
</evidence>
<reference evidence="2" key="2">
    <citation type="journal article" date="2021" name="PeerJ">
        <title>Extensive microbial diversity within the chicken gut microbiome revealed by metagenomics and culture.</title>
        <authorList>
            <person name="Gilroy R."/>
            <person name="Ravi A."/>
            <person name="Getino M."/>
            <person name="Pursley I."/>
            <person name="Horton D.L."/>
            <person name="Alikhan N.F."/>
            <person name="Baker D."/>
            <person name="Gharbi K."/>
            <person name="Hall N."/>
            <person name="Watson M."/>
            <person name="Adriaenssens E.M."/>
            <person name="Foster-Nyarko E."/>
            <person name="Jarju S."/>
            <person name="Secka A."/>
            <person name="Antonio M."/>
            <person name="Oren A."/>
            <person name="Chaudhuri R.R."/>
            <person name="La Ragione R."/>
            <person name="Hildebrand F."/>
            <person name="Pallen M.J."/>
        </authorList>
    </citation>
    <scope>NUCLEOTIDE SEQUENCE</scope>
    <source>
        <strain evidence="2">CHK147-3167</strain>
    </source>
</reference>
<protein>
    <submittedName>
        <fullName evidence="2">Uncharacterized protein</fullName>
    </submittedName>
</protein>
<evidence type="ECO:0000313" key="2">
    <source>
        <dbReference type="EMBL" id="HIQ91529.1"/>
    </source>
</evidence>
<dbReference type="EMBL" id="DVFV01000137">
    <property type="protein sequence ID" value="HIQ91529.1"/>
    <property type="molecule type" value="Genomic_DNA"/>
</dbReference>